<evidence type="ECO:0000313" key="7">
    <source>
        <dbReference type="EMBL" id="RHC96123.1"/>
    </source>
</evidence>
<evidence type="ECO:0000256" key="2">
    <source>
        <dbReference type="PROSITE-ProRule" id="PRU00335"/>
    </source>
</evidence>
<evidence type="ECO:0000259" key="3">
    <source>
        <dbReference type="PROSITE" id="PS50977"/>
    </source>
</evidence>
<dbReference type="SUPFAM" id="SSF46689">
    <property type="entry name" value="Homeodomain-like"/>
    <property type="match status" value="1"/>
</dbReference>
<dbReference type="InterPro" id="IPR001647">
    <property type="entry name" value="HTH_TetR"/>
</dbReference>
<keyword evidence="1 2" id="KW-0238">DNA-binding</keyword>
<proteinExistence type="predicted"/>
<reference evidence="7 8" key="1">
    <citation type="submission" date="2018-08" db="EMBL/GenBank/DDBJ databases">
        <title>A genome reference for cultivated species of the human gut microbiota.</title>
        <authorList>
            <person name="Zou Y."/>
            <person name="Xue W."/>
            <person name="Luo G."/>
        </authorList>
    </citation>
    <scope>NUCLEOTIDE SEQUENCE [LARGE SCALE GENOMIC DNA]</scope>
    <source>
        <strain evidence="7 8">AM33-3BH</strain>
    </source>
</reference>
<dbReference type="InterPro" id="IPR050624">
    <property type="entry name" value="HTH-type_Tx_Regulator"/>
</dbReference>
<dbReference type="Proteomes" id="UP000430295">
    <property type="component" value="Unassembled WGS sequence"/>
</dbReference>
<protein>
    <submittedName>
        <fullName evidence="6">TetR family transcriptional regulator</fullName>
    </submittedName>
    <submittedName>
        <fullName evidence="4">TetR/AcrR family transcriptional regulator</fullName>
    </submittedName>
</protein>
<evidence type="ECO:0000313" key="4">
    <source>
        <dbReference type="EMBL" id="MBS6535945.1"/>
    </source>
</evidence>
<dbReference type="Proteomes" id="UP000441330">
    <property type="component" value="Unassembled WGS sequence"/>
</dbReference>
<reference evidence="9 10" key="2">
    <citation type="journal article" date="2019" name="Nat. Med.">
        <title>A library of human gut bacterial isolates paired with longitudinal multiomics data enables mechanistic microbiome research.</title>
        <authorList>
            <person name="Poyet M."/>
            <person name="Groussin M."/>
            <person name="Gibbons S.M."/>
            <person name="Avila-Pacheco J."/>
            <person name="Jiang X."/>
            <person name="Kearney S.M."/>
            <person name="Perrotta A.R."/>
            <person name="Berdy B."/>
            <person name="Zhao S."/>
            <person name="Lieberman T.D."/>
            <person name="Swanson P.K."/>
            <person name="Smith M."/>
            <person name="Roesemann S."/>
            <person name="Alexander J.E."/>
            <person name="Rich S.A."/>
            <person name="Livny J."/>
            <person name="Vlamakis H."/>
            <person name="Clish C."/>
            <person name="Bullock K."/>
            <person name="Deik A."/>
            <person name="Scott J."/>
            <person name="Pierce K.A."/>
            <person name="Xavier R.J."/>
            <person name="Alm E.J."/>
        </authorList>
    </citation>
    <scope>NUCLEOTIDE SEQUENCE [LARGE SCALE GENOMIC DNA]</scope>
    <source>
        <strain evidence="6 10">BIOML-A1</strain>
        <strain evidence="5 9">BIOML-A18</strain>
    </source>
</reference>
<dbReference type="Proteomes" id="UP000285773">
    <property type="component" value="Unassembled WGS sequence"/>
</dbReference>
<name>A0A2I1TS27_STRPA</name>
<dbReference type="EMBL" id="WMYS01000001">
    <property type="protein sequence ID" value="MTR40431.1"/>
    <property type="molecule type" value="Genomic_DNA"/>
</dbReference>
<feature type="domain" description="HTH tetR-type" evidence="3">
    <location>
        <begin position="9"/>
        <end position="69"/>
    </location>
</feature>
<evidence type="ECO:0000313" key="6">
    <source>
        <dbReference type="EMBL" id="MTS53533.1"/>
    </source>
</evidence>
<dbReference type="PANTHER" id="PTHR43479:SF21">
    <property type="entry name" value="TRANSCRIPTIONAL REGULATOR, TETR FAMILY"/>
    <property type="match status" value="1"/>
</dbReference>
<dbReference type="GO" id="GO:0003677">
    <property type="term" value="F:DNA binding"/>
    <property type="evidence" value="ECO:0007669"/>
    <property type="project" value="UniProtKB-UniRule"/>
</dbReference>
<evidence type="ECO:0000313" key="10">
    <source>
        <dbReference type="Proteomes" id="UP000441330"/>
    </source>
</evidence>
<dbReference type="Proteomes" id="UP000761167">
    <property type="component" value="Unassembled WGS sequence"/>
</dbReference>
<dbReference type="Gene3D" id="1.10.357.10">
    <property type="entry name" value="Tetracycline Repressor, domain 2"/>
    <property type="match status" value="1"/>
</dbReference>
<dbReference type="PROSITE" id="PS50977">
    <property type="entry name" value="HTH_TETR_2"/>
    <property type="match status" value="1"/>
</dbReference>
<organism evidence="6 10">
    <name type="scientific">Streptococcus parasanguinis</name>
    <dbReference type="NCBI Taxonomy" id="1318"/>
    <lineage>
        <taxon>Bacteria</taxon>
        <taxon>Bacillati</taxon>
        <taxon>Bacillota</taxon>
        <taxon>Bacilli</taxon>
        <taxon>Lactobacillales</taxon>
        <taxon>Streptococcaceae</taxon>
        <taxon>Streptococcus</taxon>
    </lineage>
</organism>
<dbReference type="PANTHER" id="PTHR43479">
    <property type="entry name" value="ACREF/ENVCD OPERON REPRESSOR-RELATED"/>
    <property type="match status" value="1"/>
</dbReference>
<feature type="DNA-binding region" description="H-T-H motif" evidence="2">
    <location>
        <begin position="32"/>
        <end position="51"/>
    </location>
</feature>
<dbReference type="Pfam" id="PF00440">
    <property type="entry name" value="TetR_N"/>
    <property type="match status" value="1"/>
</dbReference>
<dbReference type="RefSeq" id="WP_024055141.1">
    <property type="nucleotide sequence ID" value="NZ_CAXSMM010000005.1"/>
</dbReference>
<dbReference type="EMBL" id="JAGZZN010000001">
    <property type="protein sequence ID" value="MBS6535945.1"/>
    <property type="molecule type" value="Genomic_DNA"/>
</dbReference>
<dbReference type="EMBL" id="QSIO01000001">
    <property type="protein sequence ID" value="RHC96123.1"/>
    <property type="molecule type" value="Genomic_DNA"/>
</dbReference>
<accession>A0A2I1TS27</accession>
<dbReference type="AlphaFoldDB" id="A0A2I1TS27"/>
<gene>
    <name evidence="7" type="ORF">DW820_03080</name>
    <name evidence="5" type="ORF">GMC75_01705</name>
    <name evidence="6" type="ORF">GMC94_01295</name>
    <name evidence="4" type="ORF">KH363_00185</name>
</gene>
<sequence length="196" mass="22465">MNQYQKTTEKKKQAIIQSALSLFKEKGFKETSIQSIAKVAEVSPVSIYNYFDKKDNLVALCINELFKDIIQEAENILLSNIDYKSKLNQALALCQKKISQQISNYFQEKTLEDPTFTKLMTKAIDEKKREIYRAYIELGKNENIIAKDLSTEVILNVMSALNSTGNHLSPNKNIEDETKQIHHILLYGILTNSRTI</sequence>
<dbReference type="InterPro" id="IPR009057">
    <property type="entry name" value="Homeodomain-like_sf"/>
</dbReference>
<reference evidence="4" key="3">
    <citation type="submission" date="2021-02" db="EMBL/GenBank/DDBJ databases">
        <title>Infant gut strain persistence is associated with maternal origin, phylogeny, and functional potential including surface adhesion and iron acquisition.</title>
        <authorList>
            <person name="Lou Y.C."/>
        </authorList>
    </citation>
    <scope>NUCLEOTIDE SEQUENCE</scope>
    <source>
        <strain evidence="4">L3_060_000G1_dasL3_060_000G1_metabat.metabat.86_ sub</strain>
    </source>
</reference>
<dbReference type="PRINTS" id="PR00455">
    <property type="entry name" value="HTHTETR"/>
</dbReference>
<evidence type="ECO:0000313" key="8">
    <source>
        <dbReference type="Proteomes" id="UP000285773"/>
    </source>
</evidence>
<comment type="caution">
    <text evidence="6">The sequence shown here is derived from an EMBL/GenBank/DDBJ whole genome shotgun (WGS) entry which is preliminary data.</text>
</comment>
<evidence type="ECO:0000313" key="5">
    <source>
        <dbReference type="EMBL" id="MTR40431.1"/>
    </source>
</evidence>
<evidence type="ECO:0000256" key="1">
    <source>
        <dbReference type="ARBA" id="ARBA00023125"/>
    </source>
</evidence>
<dbReference type="EMBL" id="WMZJ01000001">
    <property type="protein sequence ID" value="MTS53533.1"/>
    <property type="molecule type" value="Genomic_DNA"/>
</dbReference>
<evidence type="ECO:0000313" key="9">
    <source>
        <dbReference type="Proteomes" id="UP000430295"/>
    </source>
</evidence>